<name>A0AAV5BXS1_ELECO</name>
<dbReference type="Pfam" id="PF13966">
    <property type="entry name" value="zf-RVT"/>
    <property type="match status" value="1"/>
</dbReference>
<gene>
    <name evidence="2" type="primary">ga06625</name>
    <name evidence="2" type="ORF">PR202_ga06625</name>
</gene>
<keyword evidence="3" id="KW-1185">Reference proteome</keyword>
<dbReference type="AlphaFoldDB" id="A0AAV5BXS1"/>
<proteinExistence type="predicted"/>
<dbReference type="EMBL" id="BQKI01000003">
    <property type="protein sequence ID" value="GJM90353.1"/>
    <property type="molecule type" value="Genomic_DNA"/>
</dbReference>
<reference evidence="2" key="1">
    <citation type="journal article" date="2018" name="DNA Res.">
        <title>Multiple hybrid de novo genome assembly of finger millet, an orphan allotetraploid crop.</title>
        <authorList>
            <person name="Hatakeyama M."/>
            <person name="Aluri S."/>
            <person name="Balachadran M.T."/>
            <person name="Sivarajan S.R."/>
            <person name="Patrignani A."/>
            <person name="Gruter S."/>
            <person name="Poveda L."/>
            <person name="Shimizu-Inatsugi R."/>
            <person name="Baeten J."/>
            <person name="Francoijs K.J."/>
            <person name="Nataraja K.N."/>
            <person name="Reddy Y.A.N."/>
            <person name="Phadnis S."/>
            <person name="Ravikumar R.L."/>
            <person name="Schlapbach R."/>
            <person name="Sreeman S.M."/>
            <person name="Shimizu K.K."/>
        </authorList>
    </citation>
    <scope>NUCLEOTIDE SEQUENCE</scope>
</reference>
<evidence type="ECO:0000313" key="3">
    <source>
        <dbReference type="Proteomes" id="UP001054889"/>
    </source>
</evidence>
<protein>
    <recommendedName>
        <fullName evidence="1">Reverse transcriptase zinc-binding domain-containing protein</fullName>
    </recommendedName>
</protein>
<feature type="domain" description="Reverse transcriptase zinc-binding" evidence="1">
    <location>
        <begin position="84"/>
        <end position="168"/>
    </location>
</feature>
<evidence type="ECO:0000259" key="1">
    <source>
        <dbReference type="Pfam" id="PF13966"/>
    </source>
</evidence>
<sequence length="263" mass="30110">MAPGEFHSNNWRQSCAEQCPPEYEGSGQSSRRCPTNNGSRDITGPLSVLAIVQYILLWERLQDVSTTRGVADQICWRWTFSQMYSAKSAYNMFFCGSTRLPGADLLWKTWTPPRVKLFMYTVMHQRTWTVERRKRHGLQDNDTCILCNQSPEHIEHLLLHCPIAKKIWWETLSAVGLSSRFVNDTLGTFDTWTAMRTGLPKQAKKAMDSLFMLVAWHLWKERNSRTFNGKAASVAEISDRIMDEARAWVAAGAKNLGSVMSRE</sequence>
<reference evidence="2" key="2">
    <citation type="submission" date="2021-12" db="EMBL/GenBank/DDBJ databases">
        <title>Resequencing data analysis of finger millet.</title>
        <authorList>
            <person name="Hatakeyama M."/>
            <person name="Aluri S."/>
            <person name="Balachadran M.T."/>
            <person name="Sivarajan S.R."/>
            <person name="Poveda L."/>
            <person name="Shimizu-Inatsugi R."/>
            <person name="Schlapbach R."/>
            <person name="Sreeman S.M."/>
            <person name="Shimizu K.K."/>
        </authorList>
    </citation>
    <scope>NUCLEOTIDE SEQUENCE</scope>
</reference>
<dbReference type="Proteomes" id="UP001054889">
    <property type="component" value="Unassembled WGS sequence"/>
</dbReference>
<organism evidence="2 3">
    <name type="scientific">Eleusine coracana subsp. coracana</name>
    <dbReference type="NCBI Taxonomy" id="191504"/>
    <lineage>
        <taxon>Eukaryota</taxon>
        <taxon>Viridiplantae</taxon>
        <taxon>Streptophyta</taxon>
        <taxon>Embryophyta</taxon>
        <taxon>Tracheophyta</taxon>
        <taxon>Spermatophyta</taxon>
        <taxon>Magnoliopsida</taxon>
        <taxon>Liliopsida</taxon>
        <taxon>Poales</taxon>
        <taxon>Poaceae</taxon>
        <taxon>PACMAD clade</taxon>
        <taxon>Chloridoideae</taxon>
        <taxon>Cynodonteae</taxon>
        <taxon>Eleusininae</taxon>
        <taxon>Eleusine</taxon>
    </lineage>
</organism>
<dbReference type="PANTHER" id="PTHR33116:SF78">
    <property type="entry name" value="OS12G0587133 PROTEIN"/>
    <property type="match status" value="1"/>
</dbReference>
<accession>A0AAV5BXS1</accession>
<comment type="caution">
    <text evidence="2">The sequence shown here is derived from an EMBL/GenBank/DDBJ whole genome shotgun (WGS) entry which is preliminary data.</text>
</comment>
<dbReference type="InterPro" id="IPR026960">
    <property type="entry name" value="RVT-Znf"/>
</dbReference>
<dbReference type="PANTHER" id="PTHR33116">
    <property type="entry name" value="REVERSE TRANSCRIPTASE ZINC-BINDING DOMAIN-CONTAINING PROTEIN-RELATED-RELATED"/>
    <property type="match status" value="1"/>
</dbReference>
<evidence type="ECO:0000313" key="2">
    <source>
        <dbReference type="EMBL" id="GJM90353.1"/>
    </source>
</evidence>